<keyword evidence="6" id="KW-0479">Metal-binding</keyword>
<dbReference type="Pfam" id="PF00724">
    <property type="entry name" value="Oxidored_FMN"/>
    <property type="match status" value="1"/>
</dbReference>
<keyword evidence="9" id="KW-0411">Iron-sulfur</keyword>
<dbReference type="PANTHER" id="PTHR42917:SF2">
    <property type="entry name" value="2,4-DIENOYL-COA REDUCTASE [(2E)-ENOYL-COA-PRODUCING]"/>
    <property type="match status" value="1"/>
</dbReference>
<keyword evidence="7" id="KW-0560">Oxidoreductase</keyword>
<dbReference type="SUPFAM" id="SSF51395">
    <property type="entry name" value="FMN-linked oxidoreductases"/>
    <property type="match status" value="1"/>
</dbReference>
<keyword evidence="8" id="KW-0408">Iron</keyword>
<dbReference type="Gene3D" id="3.50.50.60">
    <property type="entry name" value="FAD/NAD(P)-binding domain"/>
    <property type="match status" value="1"/>
</dbReference>
<evidence type="ECO:0000256" key="8">
    <source>
        <dbReference type="ARBA" id="ARBA00023004"/>
    </source>
</evidence>
<evidence type="ECO:0000259" key="11">
    <source>
        <dbReference type="Pfam" id="PF07992"/>
    </source>
</evidence>
<dbReference type="PANTHER" id="PTHR42917">
    <property type="entry name" value="2,4-DIENOYL-COA REDUCTASE"/>
    <property type="match status" value="1"/>
</dbReference>
<keyword evidence="5" id="KW-0288">FMN</keyword>
<dbReference type="GO" id="GO:0051536">
    <property type="term" value="F:iron-sulfur cluster binding"/>
    <property type="evidence" value="ECO:0007669"/>
    <property type="project" value="UniProtKB-KW"/>
</dbReference>
<dbReference type="Gene3D" id="3.40.50.720">
    <property type="entry name" value="NAD(P)-binding Rossmann-like Domain"/>
    <property type="match status" value="1"/>
</dbReference>
<evidence type="ECO:0000256" key="9">
    <source>
        <dbReference type="ARBA" id="ARBA00023014"/>
    </source>
</evidence>
<dbReference type="Proteomes" id="UP000323166">
    <property type="component" value="Unassembled WGS sequence"/>
</dbReference>
<dbReference type="GO" id="GO:0046872">
    <property type="term" value="F:metal ion binding"/>
    <property type="evidence" value="ECO:0007669"/>
    <property type="project" value="UniProtKB-KW"/>
</dbReference>
<evidence type="ECO:0000256" key="1">
    <source>
        <dbReference type="ARBA" id="ARBA00001917"/>
    </source>
</evidence>
<comment type="cofactor">
    <cofactor evidence="2">
        <name>[4Fe-4S] cluster</name>
        <dbReference type="ChEBI" id="CHEBI:49883"/>
    </cofactor>
</comment>
<name>A0A5S4ZR57_9FIRM</name>
<keyword evidence="13" id="KW-1185">Reference proteome</keyword>
<dbReference type="Gene3D" id="3.20.20.70">
    <property type="entry name" value="Aldolase class I"/>
    <property type="match status" value="1"/>
</dbReference>
<evidence type="ECO:0000313" key="13">
    <source>
        <dbReference type="Proteomes" id="UP000323166"/>
    </source>
</evidence>
<dbReference type="GO" id="GO:0016491">
    <property type="term" value="F:oxidoreductase activity"/>
    <property type="evidence" value="ECO:0007669"/>
    <property type="project" value="UniProtKB-KW"/>
</dbReference>
<reference evidence="12 13" key="1">
    <citation type="submission" date="2019-07" db="EMBL/GenBank/DDBJ databases">
        <title>Genomic Encyclopedia of Type Strains, Phase I: the one thousand microbial genomes (KMG-I) project.</title>
        <authorList>
            <person name="Kyrpides N."/>
        </authorList>
    </citation>
    <scope>NUCLEOTIDE SEQUENCE [LARGE SCALE GENOMIC DNA]</scope>
    <source>
        <strain evidence="12 13">DSM 6562</strain>
    </source>
</reference>
<evidence type="ECO:0000259" key="10">
    <source>
        <dbReference type="Pfam" id="PF00724"/>
    </source>
</evidence>
<dbReference type="InterPro" id="IPR013785">
    <property type="entry name" value="Aldolase_TIM"/>
</dbReference>
<evidence type="ECO:0000256" key="5">
    <source>
        <dbReference type="ARBA" id="ARBA00022643"/>
    </source>
</evidence>
<comment type="caution">
    <text evidence="12">The sequence shown here is derived from an EMBL/GenBank/DDBJ whole genome shotgun (WGS) entry which is preliminary data.</text>
</comment>
<evidence type="ECO:0000256" key="4">
    <source>
        <dbReference type="ARBA" id="ARBA00022630"/>
    </source>
</evidence>
<feature type="domain" description="FAD/NAD(P)-binding" evidence="11">
    <location>
        <begin position="386"/>
        <end position="612"/>
    </location>
</feature>
<protein>
    <submittedName>
        <fullName evidence="12">2,4-dienoyl-CoA reductase-like NADH-dependent reductase (Old Yellow Enzyme family)</fullName>
    </submittedName>
</protein>
<feature type="domain" description="NADH:flavin oxidoreductase/NADH oxidase N-terminal" evidence="10">
    <location>
        <begin position="6"/>
        <end position="337"/>
    </location>
</feature>
<dbReference type="InterPro" id="IPR023753">
    <property type="entry name" value="FAD/NAD-binding_dom"/>
</dbReference>
<comment type="cofactor">
    <cofactor evidence="1">
        <name>FMN</name>
        <dbReference type="ChEBI" id="CHEBI:58210"/>
    </cofactor>
</comment>
<dbReference type="PRINTS" id="PR00469">
    <property type="entry name" value="PNDRDTASEII"/>
</dbReference>
<dbReference type="EMBL" id="VNHM01000009">
    <property type="protein sequence ID" value="TYO95109.1"/>
    <property type="molecule type" value="Genomic_DNA"/>
</dbReference>
<evidence type="ECO:0000256" key="2">
    <source>
        <dbReference type="ARBA" id="ARBA00001966"/>
    </source>
</evidence>
<evidence type="ECO:0000256" key="7">
    <source>
        <dbReference type="ARBA" id="ARBA00023002"/>
    </source>
</evidence>
<sequence>MRFPNLFREGQIGQMRIRNRTVMPAMGTNLANENGAVTPAMIHYYRERAKGGVGLIITEINCVDAPQGNAIANELCISDDSYIAGHNELVEAVKEHGAKIITQLHHAGRQTTPESTFGLQPVAPSAIPDPHLQVLPRELTVEEIQDLVEMFIRAAARARNAGYDGVELHGAHGYLIGQFMSPFSNRRSDLYGGDLNGRMRFPLEIVRGIKNELGSNFPVVFRMSADEFVEGGVHLDEAKQIARMLQDAGVDALDISSGVYASMNTILEPMSYAEGWRVYLAENIKREVHIPVITVGVIRTPEVAEGIIADGRADFVALGRTLIADPEWPFKALEGRTEDIRKCITCNIWCIGERVFKNLHLRCTVNPVAGRELEYPQITSTLSPMHFAIAGGGPAGMEAARVLATAGHRVSLFERQPELGGQILLACVPPGKDKIRWSIDYLKTQIHKLGVEVHLNTEVNADMLSGMNVDATIVATGAAPLIPDIPGVHNPTVTTAWELLAGRYEVGNRVVVVGGGSVGCETALYLKHRGIDVTVVEMIDELAVDTEPISRHALLDELRKSGVHTITGFNVREIKPDGVVAVDRDWREHWLPCTHVVLSVGAQPLNHLAEELRQRGMRVFVVGDAKQPRKLNHAISDGFLTAHRITQAESLARPYRPFPVQQPYREQQQEHFLQ</sequence>
<dbReference type="RefSeq" id="WP_166511844.1">
    <property type="nucleotide sequence ID" value="NZ_VNHM01000009.1"/>
</dbReference>
<evidence type="ECO:0000256" key="6">
    <source>
        <dbReference type="ARBA" id="ARBA00022723"/>
    </source>
</evidence>
<organism evidence="12 13">
    <name type="scientific">Desulfallas thermosapovorans DSM 6562</name>
    <dbReference type="NCBI Taxonomy" id="1121431"/>
    <lineage>
        <taxon>Bacteria</taxon>
        <taxon>Bacillati</taxon>
        <taxon>Bacillota</taxon>
        <taxon>Clostridia</taxon>
        <taxon>Eubacteriales</taxon>
        <taxon>Desulfallaceae</taxon>
        <taxon>Desulfallas</taxon>
    </lineage>
</organism>
<gene>
    <name evidence="12" type="ORF">LX24_01838</name>
</gene>
<evidence type="ECO:0000256" key="3">
    <source>
        <dbReference type="ARBA" id="ARBA00011048"/>
    </source>
</evidence>
<dbReference type="SUPFAM" id="SSF51905">
    <property type="entry name" value="FAD/NAD(P)-binding domain"/>
    <property type="match status" value="1"/>
</dbReference>
<dbReference type="Pfam" id="PF07992">
    <property type="entry name" value="Pyr_redox_2"/>
    <property type="match status" value="1"/>
</dbReference>
<proteinExistence type="inferred from homology"/>
<dbReference type="InterPro" id="IPR051793">
    <property type="entry name" value="NADH:flavin_oxidoreductase"/>
</dbReference>
<dbReference type="InterPro" id="IPR001155">
    <property type="entry name" value="OxRdtase_FMN_N"/>
</dbReference>
<comment type="similarity">
    <text evidence="3">In the N-terminal section; belongs to the NADH:flavin oxidoreductase/NADH oxidase family.</text>
</comment>
<dbReference type="PRINTS" id="PR00368">
    <property type="entry name" value="FADPNR"/>
</dbReference>
<dbReference type="GO" id="GO:0010181">
    <property type="term" value="F:FMN binding"/>
    <property type="evidence" value="ECO:0007669"/>
    <property type="project" value="InterPro"/>
</dbReference>
<dbReference type="CDD" id="cd02803">
    <property type="entry name" value="OYE_like_FMN_family"/>
    <property type="match status" value="1"/>
</dbReference>
<dbReference type="AlphaFoldDB" id="A0A5S4ZR57"/>
<keyword evidence="4" id="KW-0285">Flavoprotein</keyword>
<accession>A0A5S4ZR57</accession>
<evidence type="ECO:0000313" key="12">
    <source>
        <dbReference type="EMBL" id="TYO95109.1"/>
    </source>
</evidence>
<dbReference type="InterPro" id="IPR036188">
    <property type="entry name" value="FAD/NAD-bd_sf"/>
</dbReference>